<comment type="caution">
    <text evidence="4">The sequence shown here is derived from an EMBL/GenBank/DDBJ whole genome shotgun (WGS) entry which is preliminary data.</text>
</comment>
<evidence type="ECO:0000313" key="6">
    <source>
        <dbReference type="Proteomes" id="UP000214673"/>
    </source>
</evidence>
<evidence type="ECO:0000313" key="3">
    <source>
        <dbReference type="EMBL" id="OWJ73810.1"/>
    </source>
</evidence>
<dbReference type="InterPro" id="IPR013321">
    <property type="entry name" value="Arc_rbn_hlx_hlx"/>
</dbReference>
<name>A0A225D2B8_9RHOB</name>
<dbReference type="Pfam" id="PF22513">
    <property type="entry name" value="FitA-like_RHH"/>
    <property type="match status" value="1"/>
</dbReference>
<proteinExistence type="predicted"/>
<dbReference type="Gene3D" id="1.10.1220.10">
    <property type="entry name" value="Met repressor-like"/>
    <property type="match status" value="1"/>
</dbReference>
<reference evidence="5 6" key="1">
    <citation type="submission" date="2016-11" db="EMBL/GenBank/DDBJ databases">
        <title>Comparison of Traditional DNA-DNA Hybridization with In Silico Genomic Analysis.</title>
        <authorList>
            <person name="Nicholson A.C."/>
            <person name="Sammons S."/>
            <person name="Humrighouse B.W."/>
            <person name="Graziano J."/>
            <person name="Lasker B."/>
            <person name="Whitney A.M."/>
            <person name="Mcquiston J.R."/>
        </authorList>
    </citation>
    <scope>NUCLEOTIDE SEQUENCE [LARGE SCALE GENOMIC DNA]</scope>
    <source>
        <strain evidence="3 6">H1892</strain>
        <strain evidence="4 5">H2381</strain>
    </source>
</reference>
<evidence type="ECO:0000256" key="1">
    <source>
        <dbReference type="SAM" id="MobiDB-lite"/>
    </source>
</evidence>
<dbReference type="GO" id="GO:0006355">
    <property type="term" value="P:regulation of DNA-templated transcription"/>
    <property type="evidence" value="ECO:0007669"/>
    <property type="project" value="InterPro"/>
</dbReference>
<accession>A0A225D2B8</accession>
<dbReference type="GeneID" id="39676541"/>
<dbReference type="InterPro" id="IPR010985">
    <property type="entry name" value="Ribbon_hlx_hlx"/>
</dbReference>
<dbReference type="InterPro" id="IPR053853">
    <property type="entry name" value="FitA-like_RHH"/>
</dbReference>
<dbReference type="Proteomes" id="UP000196640">
    <property type="component" value="Unassembled WGS sequence"/>
</dbReference>
<evidence type="ECO:0000313" key="5">
    <source>
        <dbReference type="Proteomes" id="UP000196640"/>
    </source>
</evidence>
<dbReference type="RefSeq" id="WP_084684284.1">
    <property type="nucleotide sequence ID" value="NZ_NIPV01000088.1"/>
</dbReference>
<dbReference type="AlphaFoldDB" id="A0A225D2B8"/>
<dbReference type="Proteomes" id="UP000214673">
    <property type="component" value="Unassembled WGS sequence"/>
</dbReference>
<gene>
    <name evidence="4" type="ORF">CDV52_15900</name>
    <name evidence="3" type="ORF">CDV53_14900</name>
</gene>
<organism evidence="4 5">
    <name type="scientific">Haematobacter missouriensis</name>
    <dbReference type="NCBI Taxonomy" id="366616"/>
    <lineage>
        <taxon>Bacteria</taxon>
        <taxon>Pseudomonadati</taxon>
        <taxon>Pseudomonadota</taxon>
        <taxon>Alphaproteobacteria</taxon>
        <taxon>Rhodobacterales</taxon>
        <taxon>Paracoccaceae</taxon>
        <taxon>Haematobacter</taxon>
    </lineage>
</organism>
<feature type="compositionally biased region" description="Basic and acidic residues" evidence="1">
    <location>
        <begin position="60"/>
        <end position="71"/>
    </location>
</feature>
<dbReference type="EMBL" id="NIPX01000030">
    <property type="protein sequence ID" value="OWJ82027.1"/>
    <property type="molecule type" value="Genomic_DNA"/>
</dbReference>
<dbReference type="OrthoDB" id="2389872at2"/>
<protein>
    <submittedName>
        <fullName evidence="4">Plasmid stability protein</fullName>
    </submittedName>
</protein>
<feature type="region of interest" description="Disordered" evidence="1">
    <location>
        <begin position="43"/>
        <end position="79"/>
    </location>
</feature>
<sequence length="79" mass="8643">MGNVTIRNVPDEVHTALKLRAVRHQRSTEAEMRAILTAAVSQETGNGLGQQMRSAWSGHHGSDFDDLRDPSPVEGATFE</sequence>
<dbReference type="EMBL" id="NIPV01000088">
    <property type="protein sequence ID" value="OWJ73810.1"/>
    <property type="molecule type" value="Genomic_DNA"/>
</dbReference>
<dbReference type="SUPFAM" id="SSF47598">
    <property type="entry name" value="Ribbon-helix-helix"/>
    <property type="match status" value="1"/>
</dbReference>
<evidence type="ECO:0000259" key="2">
    <source>
        <dbReference type="Pfam" id="PF22513"/>
    </source>
</evidence>
<feature type="domain" description="Antitoxin FitA-like ribbon-helix-helix" evidence="2">
    <location>
        <begin position="3"/>
        <end position="40"/>
    </location>
</feature>
<evidence type="ECO:0000313" key="4">
    <source>
        <dbReference type="EMBL" id="OWJ82027.1"/>
    </source>
</evidence>
<feature type="compositionally biased region" description="Polar residues" evidence="1">
    <location>
        <begin position="43"/>
        <end position="54"/>
    </location>
</feature>
<keyword evidence="6" id="KW-1185">Reference proteome</keyword>